<dbReference type="PANTHER" id="PTHR10587">
    <property type="entry name" value="GLYCOSYL TRANSFERASE-RELATED"/>
    <property type="match status" value="1"/>
</dbReference>
<keyword evidence="5" id="KW-0119">Carbohydrate metabolism</keyword>
<feature type="domain" description="NodB homology" evidence="4">
    <location>
        <begin position="70"/>
        <end position="254"/>
    </location>
</feature>
<keyword evidence="3" id="KW-0812">Transmembrane</keyword>
<dbReference type="PANTHER" id="PTHR10587:SF133">
    <property type="entry name" value="CHITIN DEACETYLASE 1-RELATED"/>
    <property type="match status" value="1"/>
</dbReference>
<dbReference type="OrthoDB" id="5352625at2"/>
<evidence type="ECO:0000313" key="6">
    <source>
        <dbReference type="Proteomes" id="UP000011721"/>
    </source>
</evidence>
<feature type="transmembrane region" description="Helical" evidence="3">
    <location>
        <begin position="41"/>
        <end position="62"/>
    </location>
</feature>
<keyword evidence="3" id="KW-0472">Membrane</keyword>
<dbReference type="Proteomes" id="UP000011721">
    <property type="component" value="Chromosome"/>
</dbReference>
<evidence type="ECO:0000313" key="5">
    <source>
        <dbReference type="EMBL" id="AGF76740.1"/>
    </source>
</evidence>
<organism evidence="5 6">
    <name type="scientific">Desulfocapsa sulfexigens (strain DSM 10523 / SB164P1)</name>
    <dbReference type="NCBI Taxonomy" id="1167006"/>
    <lineage>
        <taxon>Bacteria</taxon>
        <taxon>Pseudomonadati</taxon>
        <taxon>Thermodesulfobacteriota</taxon>
        <taxon>Desulfobulbia</taxon>
        <taxon>Desulfobulbales</taxon>
        <taxon>Desulfocapsaceae</taxon>
        <taxon>Desulfocapsa</taxon>
    </lineage>
</organism>
<dbReference type="GO" id="GO:0045493">
    <property type="term" value="P:xylan catabolic process"/>
    <property type="evidence" value="ECO:0007669"/>
    <property type="project" value="UniProtKB-KW"/>
</dbReference>
<dbReference type="InterPro" id="IPR002509">
    <property type="entry name" value="NODB_dom"/>
</dbReference>
<proteinExistence type="predicted"/>
<dbReference type="PROSITE" id="PS51677">
    <property type="entry name" value="NODB"/>
    <property type="match status" value="1"/>
</dbReference>
<keyword evidence="5" id="KW-0624">Polysaccharide degradation</keyword>
<dbReference type="GO" id="GO:0016798">
    <property type="term" value="F:hydrolase activity, acting on glycosyl bonds"/>
    <property type="evidence" value="ECO:0007669"/>
    <property type="project" value="UniProtKB-KW"/>
</dbReference>
<dbReference type="SUPFAM" id="SSF88713">
    <property type="entry name" value="Glycoside hydrolase/deacetylase"/>
    <property type="match status" value="1"/>
</dbReference>
<accession>M1PAA9</accession>
<dbReference type="KEGG" id="dsf:UWK_00153"/>
<keyword evidence="3" id="KW-1133">Transmembrane helix</keyword>
<dbReference type="Pfam" id="PF01522">
    <property type="entry name" value="Polysacc_deac_1"/>
    <property type="match status" value="1"/>
</dbReference>
<evidence type="ECO:0000256" key="3">
    <source>
        <dbReference type="SAM" id="Phobius"/>
    </source>
</evidence>
<evidence type="ECO:0000256" key="1">
    <source>
        <dbReference type="ARBA" id="ARBA00022723"/>
    </source>
</evidence>
<dbReference type="GO" id="GO:0016810">
    <property type="term" value="F:hydrolase activity, acting on carbon-nitrogen (but not peptide) bonds"/>
    <property type="evidence" value="ECO:0007669"/>
    <property type="project" value="InterPro"/>
</dbReference>
<name>M1PAA9_DESSD</name>
<keyword evidence="1" id="KW-0479">Metal-binding</keyword>
<dbReference type="EMBL" id="CP003985">
    <property type="protein sequence ID" value="AGF76740.1"/>
    <property type="molecule type" value="Genomic_DNA"/>
</dbReference>
<sequence>MKKTSNRFLFSQADKLALLAFLITIPLLAMGSALAPTPLILYLLLCVSAPFFPQWGFFLPIISRSISGSRAVALTFDDGPSPVTTPIILDLLKEYDFKATFFVIGKKAERYPEQIKAILAAGHTIGNHSWQHDNLLMLRTKKRLGEDIRKTQEILKTYGIHPLLFRPPAGATNPRLQSVLLTEGLQTVTFSCRPFDRGNRKITNLAERISSKLKPGDIILLHDLEPQNAELTDTWEKELNILFSYLKKSIYKVEPLAKLIHSEVMLGIPPASRKRKK</sequence>
<dbReference type="HOGENOM" id="CLU_021264_0_3_7"/>
<dbReference type="InterPro" id="IPR011330">
    <property type="entry name" value="Glyco_hydro/deAcase_b/a-brl"/>
</dbReference>
<keyword evidence="6" id="KW-1185">Reference proteome</keyword>
<keyword evidence="2 5" id="KW-0378">Hydrolase</keyword>
<evidence type="ECO:0000259" key="4">
    <source>
        <dbReference type="PROSITE" id="PS51677"/>
    </source>
</evidence>
<dbReference type="STRING" id="1167006.UWK_00153"/>
<dbReference type="CDD" id="cd10917">
    <property type="entry name" value="CE4_NodB_like_6s_7s"/>
    <property type="match status" value="1"/>
</dbReference>
<dbReference type="Gene3D" id="3.20.20.370">
    <property type="entry name" value="Glycoside hydrolase/deacetylase"/>
    <property type="match status" value="1"/>
</dbReference>
<dbReference type="eggNOG" id="COG0726">
    <property type="taxonomic scope" value="Bacteria"/>
</dbReference>
<protein>
    <submittedName>
        <fullName evidence="5">Putative xylanase/chitin deacetylase</fullName>
    </submittedName>
</protein>
<dbReference type="GO" id="GO:0046872">
    <property type="term" value="F:metal ion binding"/>
    <property type="evidence" value="ECO:0007669"/>
    <property type="project" value="UniProtKB-KW"/>
</dbReference>
<keyword evidence="5" id="KW-0858">Xylan degradation</keyword>
<dbReference type="GO" id="GO:0016020">
    <property type="term" value="C:membrane"/>
    <property type="evidence" value="ECO:0007669"/>
    <property type="project" value="TreeGrafter"/>
</dbReference>
<gene>
    <name evidence="5" type="ordered locus">UWK_00153</name>
</gene>
<reference evidence="6" key="1">
    <citation type="journal article" date="2013" name="Stand. Genomic Sci.">
        <title>Complete genome sequence of Desulfocapsa sulfexigens, a marine deltaproteobacterium specialized in disproportionating inorganic sulfur compounds.</title>
        <authorList>
            <person name="Finster K.W."/>
            <person name="Kjeldsen K.U."/>
            <person name="Kube M."/>
            <person name="Reinhardt R."/>
            <person name="Mussmann M."/>
            <person name="Amann R."/>
            <person name="Schreiber L."/>
        </authorList>
    </citation>
    <scope>NUCLEOTIDE SEQUENCE [LARGE SCALE GENOMIC DNA]</scope>
    <source>
        <strain evidence="6">DSM 10523 / SB164P1</strain>
    </source>
</reference>
<keyword evidence="5" id="KW-0326">Glycosidase</keyword>
<dbReference type="AlphaFoldDB" id="M1PAA9"/>
<dbReference type="RefSeq" id="WP_015402439.1">
    <property type="nucleotide sequence ID" value="NC_020304.1"/>
</dbReference>
<dbReference type="InterPro" id="IPR050248">
    <property type="entry name" value="Polysacc_deacetylase_ArnD"/>
</dbReference>
<evidence type="ECO:0000256" key="2">
    <source>
        <dbReference type="ARBA" id="ARBA00022801"/>
    </source>
</evidence>